<evidence type="ECO:0000313" key="2">
    <source>
        <dbReference type="EMBL" id="KAH7134178.1"/>
    </source>
</evidence>
<reference evidence="2" key="1">
    <citation type="journal article" date="2021" name="Nat. Commun.">
        <title>Genetic determinants of endophytism in the Arabidopsis root mycobiome.</title>
        <authorList>
            <person name="Mesny F."/>
            <person name="Miyauchi S."/>
            <person name="Thiergart T."/>
            <person name="Pickel B."/>
            <person name="Atanasova L."/>
            <person name="Karlsson M."/>
            <person name="Huettel B."/>
            <person name="Barry K.W."/>
            <person name="Haridas S."/>
            <person name="Chen C."/>
            <person name="Bauer D."/>
            <person name="Andreopoulos W."/>
            <person name="Pangilinan J."/>
            <person name="LaButti K."/>
            <person name="Riley R."/>
            <person name="Lipzen A."/>
            <person name="Clum A."/>
            <person name="Drula E."/>
            <person name="Henrissat B."/>
            <person name="Kohler A."/>
            <person name="Grigoriev I.V."/>
            <person name="Martin F.M."/>
            <person name="Hacquard S."/>
        </authorList>
    </citation>
    <scope>NUCLEOTIDE SEQUENCE</scope>
    <source>
        <strain evidence="2">MPI-CAGE-AT-0147</strain>
    </source>
</reference>
<accession>A0A9P9ISY7</accession>
<organism evidence="2 3">
    <name type="scientific">Dactylonectria macrodidyma</name>
    <dbReference type="NCBI Taxonomy" id="307937"/>
    <lineage>
        <taxon>Eukaryota</taxon>
        <taxon>Fungi</taxon>
        <taxon>Dikarya</taxon>
        <taxon>Ascomycota</taxon>
        <taxon>Pezizomycotina</taxon>
        <taxon>Sordariomycetes</taxon>
        <taxon>Hypocreomycetidae</taxon>
        <taxon>Hypocreales</taxon>
        <taxon>Nectriaceae</taxon>
        <taxon>Dactylonectria</taxon>
    </lineage>
</organism>
<protein>
    <submittedName>
        <fullName evidence="2">Uncharacterized protein</fullName>
    </submittedName>
</protein>
<name>A0A9P9ISY7_9HYPO</name>
<keyword evidence="3" id="KW-1185">Reference proteome</keyword>
<comment type="caution">
    <text evidence="2">The sequence shown here is derived from an EMBL/GenBank/DDBJ whole genome shotgun (WGS) entry which is preliminary data.</text>
</comment>
<dbReference type="AlphaFoldDB" id="A0A9P9ISY7"/>
<sequence>MQHVVTPSKHPRKATDALRAISAPRRSRCRVGRVGWRLETRRVADHDHASSSWHMKRDSPRAELSLTYANGRSGLAKRSTRPNKKVSTAQGFGSIRVWRGGLVTATPAQSGSGTRLDTGARLHKAHGSGLQCLPDLQRAVSRWIPQLFAVLTVNAASRRSRRQATSCRSSEAERSGLKNKVHGMRTAGRLNNWDTGREQVETKSSFGGPLYFSALAMGSGT</sequence>
<dbReference type="Proteomes" id="UP000738349">
    <property type="component" value="Unassembled WGS sequence"/>
</dbReference>
<evidence type="ECO:0000313" key="3">
    <source>
        <dbReference type="Proteomes" id="UP000738349"/>
    </source>
</evidence>
<feature type="region of interest" description="Disordered" evidence="1">
    <location>
        <begin position="159"/>
        <end position="178"/>
    </location>
</feature>
<proteinExistence type="predicted"/>
<gene>
    <name evidence="2" type="ORF">EDB81DRAFT_92886</name>
</gene>
<dbReference type="EMBL" id="JAGMUV010000014">
    <property type="protein sequence ID" value="KAH7134178.1"/>
    <property type="molecule type" value="Genomic_DNA"/>
</dbReference>
<evidence type="ECO:0000256" key="1">
    <source>
        <dbReference type="SAM" id="MobiDB-lite"/>
    </source>
</evidence>